<gene>
    <name evidence="1" type="ORF">M378DRAFT_60358</name>
</gene>
<dbReference type="AlphaFoldDB" id="A0A0C2STW3"/>
<dbReference type="HOGENOM" id="CLU_161754_0_0_1"/>
<feature type="non-terminal residue" evidence="1">
    <location>
        <position position="1"/>
    </location>
</feature>
<dbReference type="InParanoid" id="A0A0C2STW3"/>
<name>A0A0C2STW3_AMAMK</name>
<proteinExistence type="predicted"/>
<organism evidence="1 2">
    <name type="scientific">Amanita muscaria (strain Koide BX008)</name>
    <dbReference type="NCBI Taxonomy" id="946122"/>
    <lineage>
        <taxon>Eukaryota</taxon>
        <taxon>Fungi</taxon>
        <taxon>Dikarya</taxon>
        <taxon>Basidiomycota</taxon>
        <taxon>Agaricomycotina</taxon>
        <taxon>Agaricomycetes</taxon>
        <taxon>Agaricomycetidae</taxon>
        <taxon>Agaricales</taxon>
        <taxon>Pluteineae</taxon>
        <taxon>Amanitaceae</taxon>
        <taxon>Amanita</taxon>
    </lineage>
</organism>
<dbReference type="EMBL" id="KN818368">
    <property type="protein sequence ID" value="KIL57474.1"/>
    <property type="molecule type" value="Genomic_DNA"/>
</dbReference>
<keyword evidence="2" id="KW-1185">Reference proteome</keyword>
<dbReference type="OrthoDB" id="3256444at2759"/>
<reference evidence="1 2" key="1">
    <citation type="submission" date="2014-04" db="EMBL/GenBank/DDBJ databases">
        <title>Evolutionary Origins and Diversification of the Mycorrhizal Mutualists.</title>
        <authorList>
            <consortium name="DOE Joint Genome Institute"/>
            <consortium name="Mycorrhizal Genomics Consortium"/>
            <person name="Kohler A."/>
            <person name="Kuo A."/>
            <person name="Nagy L.G."/>
            <person name="Floudas D."/>
            <person name="Copeland A."/>
            <person name="Barry K.W."/>
            <person name="Cichocki N."/>
            <person name="Veneault-Fourrey C."/>
            <person name="LaButti K."/>
            <person name="Lindquist E.A."/>
            <person name="Lipzen A."/>
            <person name="Lundell T."/>
            <person name="Morin E."/>
            <person name="Murat C."/>
            <person name="Riley R."/>
            <person name="Ohm R."/>
            <person name="Sun H."/>
            <person name="Tunlid A."/>
            <person name="Henrissat B."/>
            <person name="Grigoriev I.V."/>
            <person name="Hibbett D.S."/>
            <person name="Martin F."/>
        </authorList>
    </citation>
    <scope>NUCLEOTIDE SEQUENCE [LARGE SCALE GENOMIC DNA]</scope>
    <source>
        <strain evidence="1 2">Koide BX008</strain>
    </source>
</reference>
<dbReference type="Proteomes" id="UP000054549">
    <property type="component" value="Unassembled WGS sequence"/>
</dbReference>
<feature type="non-terminal residue" evidence="1">
    <location>
        <position position="104"/>
    </location>
</feature>
<evidence type="ECO:0000313" key="1">
    <source>
        <dbReference type="EMBL" id="KIL57474.1"/>
    </source>
</evidence>
<protein>
    <submittedName>
        <fullName evidence="1">Uncharacterized protein</fullName>
    </submittedName>
</protein>
<accession>A0A0C2STW3</accession>
<evidence type="ECO:0000313" key="2">
    <source>
        <dbReference type="Proteomes" id="UP000054549"/>
    </source>
</evidence>
<sequence>TLRRHLEAHHSGKYRKWAQDAKYESRLPGDIKRRKAAAELVTRTLDRDLREKKPKERAVPYTDKAFRQAAIEWLVATDQPIQALEHPKFRDLIDLTARATSGVK</sequence>